<feature type="transmembrane region" description="Helical" evidence="3">
    <location>
        <begin position="101"/>
        <end position="118"/>
    </location>
</feature>
<dbReference type="SMART" id="SM00271">
    <property type="entry name" value="DnaJ"/>
    <property type="match status" value="1"/>
</dbReference>
<dbReference type="PROSITE" id="PS50076">
    <property type="entry name" value="DNAJ_2"/>
    <property type="match status" value="1"/>
</dbReference>
<keyword evidence="3" id="KW-1133">Transmembrane helix</keyword>
<feature type="domain" description="J" evidence="4">
    <location>
        <begin position="292"/>
        <end position="356"/>
    </location>
</feature>
<keyword evidence="6" id="KW-1185">Reference proteome</keyword>
<evidence type="ECO:0000313" key="5">
    <source>
        <dbReference type="EMBL" id="MFM1524537.1"/>
    </source>
</evidence>
<protein>
    <submittedName>
        <fullName evidence="5">DnaJ domain-containing protein</fullName>
    </submittedName>
</protein>
<dbReference type="PANTHER" id="PTHR44360">
    <property type="entry name" value="DNAJ HOMOLOG SUBFAMILY B MEMBER 9"/>
    <property type="match status" value="1"/>
</dbReference>
<keyword evidence="3" id="KW-0812">Transmembrane</keyword>
<dbReference type="RefSeq" id="WP_408126321.1">
    <property type="nucleotide sequence ID" value="NZ_JBFNFH010000003.1"/>
</dbReference>
<proteinExistence type="predicted"/>
<accession>A0ABW9F5J3</accession>
<keyword evidence="3" id="KW-0472">Membrane</keyword>
<dbReference type="Pfam" id="PF00226">
    <property type="entry name" value="DnaJ"/>
    <property type="match status" value="1"/>
</dbReference>
<keyword evidence="2" id="KW-0143">Chaperone</keyword>
<dbReference type="InterPro" id="IPR036869">
    <property type="entry name" value="J_dom_sf"/>
</dbReference>
<gene>
    <name evidence="5" type="ORF">ABGF40_02510</name>
</gene>
<dbReference type="InterPro" id="IPR051948">
    <property type="entry name" value="Hsp70_co-chaperone_J-domain"/>
</dbReference>
<evidence type="ECO:0000256" key="2">
    <source>
        <dbReference type="ARBA" id="ARBA00023186"/>
    </source>
</evidence>
<evidence type="ECO:0000313" key="6">
    <source>
        <dbReference type="Proteomes" id="UP001629536"/>
    </source>
</evidence>
<dbReference type="CDD" id="cd06257">
    <property type="entry name" value="DnaJ"/>
    <property type="match status" value="1"/>
</dbReference>
<comment type="caution">
    <text evidence="5">The sequence shown here is derived from an EMBL/GenBank/DDBJ whole genome shotgun (WGS) entry which is preliminary data.</text>
</comment>
<feature type="transmembrane region" description="Helical" evidence="3">
    <location>
        <begin position="45"/>
        <end position="64"/>
    </location>
</feature>
<feature type="transmembrane region" description="Helical" evidence="3">
    <location>
        <begin position="5"/>
        <end position="25"/>
    </location>
</feature>
<dbReference type="Gene3D" id="1.10.287.110">
    <property type="entry name" value="DnaJ domain"/>
    <property type="match status" value="1"/>
</dbReference>
<evidence type="ECO:0000256" key="3">
    <source>
        <dbReference type="SAM" id="Phobius"/>
    </source>
</evidence>
<organism evidence="5 6">
    <name type="scientific">Helcococcus bovis</name>
    <dbReference type="NCBI Taxonomy" id="3153252"/>
    <lineage>
        <taxon>Bacteria</taxon>
        <taxon>Bacillati</taxon>
        <taxon>Bacillota</taxon>
        <taxon>Tissierellia</taxon>
        <taxon>Tissierellales</taxon>
        <taxon>Peptoniphilaceae</taxon>
        <taxon>Helcococcus</taxon>
    </lineage>
</organism>
<sequence>MISLIITLGIIFIILFSAFITFFEITMFITYNQNFIAQYIQAPTIIQMGVYLILIVLYLLILFLIKRKCKILYLIYTSFIVFGLTSYLVYDSYKPKDRLNWIVFILAVIISGIILYLIRSKVIVGLAERIFDDIFDKDEDLWFFGLSEIYELNLYNKFINKKSSQENTYEKTNLPNIMEYMHEWNNIEDIPKIVIIESGTNTHYKLSKLENKFGKENLIEAIRKINKSSFLKGYKTNFIITFEWFLEEDNFVKVLSGRYTDRKKTYKKANNSNSSKDTEQSKNNSFEEKYINCCEILGVDVDCEETELKRKYMQLSKVYHPDQNKNKNSQKKFIEITEAYEFIKDNQERYIRDFVQNEQK</sequence>
<dbReference type="Proteomes" id="UP001629536">
    <property type="component" value="Unassembled WGS sequence"/>
</dbReference>
<dbReference type="PANTHER" id="PTHR44360:SF1">
    <property type="entry name" value="DNAJ HOMOLOG SUBFAMILY B MEMBER 9"/>
    <property type="match status" value="1"/>
</dbReference>
<dbReference type="PRINTS" id="PR00625">
    <property type="entry name" value="JDOMAIN"/>
</dbReference>
<keyword evidence="1" id="KW-0235">DNA replication</keyword>
<feature type="transmembrane region" description="Helical" evidence="3">
    <location>
        <begin position="71"/>
        <end position="89"/>
    </location>
</feature>
<dbReference type="SUPFAM" id="SSF46565">
    <property type="entry name" value="Chaperone J-domain"/>
    <property type="match status" value="1"/>
</dbReference>
<dbReference type="InterPro" id="IPR001623">
    <property type="entry name" value="DnaJ_domain"/>
</dbReference>
<name>A0ABW9F5J3_9FIRM</name>
<evidence type="ECO:0000256" key="1">
    <source>
        <dbReference type="ARBA" id="ARBA00022705"/>
    </source>
</evidence>
<evidence type="ECO:0000259" key="4">
    <source>
        <dbReference type="PROSITE" id="PS50076"/>
    </source>
</evidence>
<dbReference type="EMBL" id="JBFNFH010000003">
    <property type="protein sequence ID" value="MFM1524537.1"/>
    <property type="molecule type" value="Genomic_DNA"/>
</dbReference>
<reference evidence="5 6" key="1">
    <citation type="journal article" date="2024" name="Front. Microbiol.">
        <title>Pangenomic and biochemical analyses of Helcococcus ovis reveal widespread tetracycline resistance and a novel bacterial species, Helcococcus bovis.</title>
        <authorList>
            <person name="Cunha F."/>
            <person name="Zhai Y."/>
            <person name="Casaro S."/>
            <person name="Jones K.L."/>
            <person name="Hernandez M."/>
            <person name="Bisinotto R.S."/>
            <person name="Kariyawasam S."/>
            <person name="Brown M.B."/>
            <person name="Phillips A."/>
            <person name="Jeong K.C."/>
            <person name="Galvao K.N."/>
        </authorList>
    </citation>
    <scope>NUCLEOTIDE SEQUENCE [LARGE SCALE GENOMIC DNA]</scope>
    <source>
        <strain evidence="5 6">KG197</strain>
    </source>
</reference>